<name>A0A183FSY8_HELPZ</name>
<reference evidence="2 3" key="1">
    <citation type="submission" date="2018-11" db="EMBL/GenBank/DDBJ databases">
        <authorList>
            <consortium name="Pathogen Informatics"/>
        </authorList>
    </citation>
    <scope>NUCLEOTIDE SEQUENCE [LARGE SCALE GENOMIC DNA]</scope>
</reference>
<feature type="region of interest" description="Disordered" evidence="1">
    <location>
        <begin position="73"/>
        <end position="94"/>
    </location>
</feature>
<reference evidence="4" key="2">
    <citation type="submission" date="2019-09" db="UniProtKB">
        <authorList>
            <consortium name="WormBaseParasite"/>
        </authorList>
    </citation>
    <scope>IDENTIFICATION</scope>
</reference>
<dbReference type="PANTHER" id="PTHR15967:SF0">
    <property type="entry name" value="E2F-ASSOCIATED PHOSPHOPROTEIN"/>
    <property type="match status" value="1"/>
</dbReference>
<dbReference type="GO" id="GO:0005634">
    <property type="term" value="C:nucleus"/>
    <property type="evidence" value="ECO:0007669"/>
    <property type="project" value="TreeGrafter"/>
</dbReference>
<evidence type="ECO:0000256" key="1">
    <source>
        <dbReference type="SAM" id="MobiDB-lite"/>
    </source>
</evidence>
<sequence length="135" mass="15408">MPNRVRETTSFAAFAIVCCCRPRIDGNSDAVLSCPGCMVMLTRDCQRHEIYGDQYRAMFVENCRIDQESMKVEKTGKEKRRERQKLRKMGLDPAVQSESSDDIFLPVRCAVCSTNVAVVDHEEVYHFFNVLSGYA</sequence>
<dbReference type="PANTHER" id="PTHR15967">
    <property type="entry name" value="E2F-ASSOCIATED PHOSPHOPROTEIN"/>
    <property type="match status" value="1"/>
</dbReference>
<evidence type="ECO:0000313" key="2">
    <source>
        <dbReference type="EMBL" id="VDO87562.1"/>
    </source>
</evidence>
<protein>
    <submittedName>
        <fullName evidence="4">E2F-associated phosphoprotein</fullName>
    </submittedName>
</protein>
<gene>
    <name evidence="2" type="ORF">HPBE_LOCUS11130</name>
</gene>
<keyword evidence="3" id="KW-1185">Reference proteome</keyword>
<organism evidence="3 4">
    <name type="scientific">Heligmosomoides polygyrus</name>
    <name type="common">Parasitic roundworm</name>
    <dbReference type="NCBI Taxonomy" id="6339"/>
    <lineage>
        <taxon>Eukaryota</taxon>
        <taxon>Metazoa</taxon>
        <taxon>Ecdysozoa</taxon>
        <taxon>Nematoda</taxon>
        <taxon>Chromadorea</taxon>
        <taxon>Rhabditida</taxon>
        <taxon>Rhabditina</taxon>
        <taxon>Rhabditomorpha</taxon>
        <taxon>Strongyloidea</taxon>
        <taxon>Heligmosomidae</taxon>
        <taxon>Heligmosomoides</taxon>
    </lineage>
</organism>
<dbReference type="OrthoDB" id="122464at2759"/>
<dbReference type="EMBL" id="UZAH01026995">
    <property type="protein sequence ID" value="VDO87562.1"/>
    <property type="molecule type" value="Genomic_DNA"/>
</dbReference>
<dbReference type="InterPro" id="IPR019370">
    <property type="entry name" value="E2F-assoc_phosphoprotein"/>
</dbReference>
<dbReference type="WBParaSite" id="HPBE_0001112901-mRNA-1">
    <property type="protein sequence ID" value="HPBE_0001112901-mRNA-1"/>
    <property type="gene ID" value="HPBE_0001112901"/>
</dbReference>
<dbReference type="AlphaFoldDB" id="A0A183FSY8"/>
<accession>A0A183FSY8</accession>
<dbReference type="Pfam" id="PF10238">
    <property type="entry name" value="Eapp_C"/>
    <property type="match status" value="1"/>
</dbReference>
<accession>A0A3P8CTK0</accession>
<dbReference type="Proteomes" id="UP000050761">
    <property type="component" value="Unassembled WGS sequence"/>
</dbReference>
<proteinExistence type="predicted"/>
<evidence type="ECO:0000313" key="3">
    <source>
        <dbReference type="Proteomes" id="UP000050761"/>
    </source>
</evidence>
<evidence type="ECO:0000313" key="4">
    <source>
        <dbReference type="WBParaSite" id="HPBE_0001112901-mRNA-1"/>
    </source>
</evidence>